<dbReference type="EMBL" id="JAIZAY010000017">
    <property type="protein sequence ID" value="KAJ8025930.1"/>
    <property type="molecule type" value="Genomic_DNA"/>
</dbReference>
<feature type="compositionally biased region" description="Low complexity" evidence="1">
    <location>
        <begin position="199"/>
        <end position="212"/>
    </location>
</feature>
<evidence type="ECO:0000256" key="1">
    <source>
        <dbReference type="SAM" id="MobiDB-lite"/>
    </source>
</evidence>
<keyword evidence="3" id="KW-1185">Reference proteome</keyword>
<dbReference type="OrthoDB" id="3247158at2759"/>
<feature type="compositionally biased region" description="Acidic residues" evidence="1">
    <location>
        <begin position="774"/>
        <end position="783"/>
    </location>
</feature>
<feature type="region of interest" description="Disordered" evidence="1">
    <location>
        <begin position="317"/>
        <end position="339"/>
    </location>
</feature>
<dbReference type="InterPro" id="IPR027871">
    <property type="entry name" value="DUF4603"/>
</dbReference>
<evidence type="ECO:0000313" key="3">
    <source>
        <dbReference type="Proteomes" id="UP001152320"/>
    </source>
</evidence>
<proteinExistence type="predicted"/>
<evidence type="ECO:0000313" key="2">
    <source>
        <dbReference type="EMBL" id="KAJ8025930.1"/>
    </source>
</evidence>
<feature type="region of interest" description="Disordered" evidence="1">
    <location>
        <begin position="949"/>
        <end position="982"/>
    </location>
</feature>
<dbReference type="Proteomes" id="UP001152320">
    <property type="component" value="Chromosome 17"/>
</dbReference>
<sequence>MKMTSHTLPAVQSWLGQELETRGIDAVIYTRYILSILQQDGFEPDIDVLDSEPFRFRKQKQGGRINGKGKKRKSLLKSSTEDRKKIAVLECLQSVTEEECGIEGLVEELCMKLKKVQEERDEKAADEVFLDNTDNEGKEAAESVKDTSKQAERYYAAFPALDGSNNTKPANRDPKPKGVWSSLAGSAVLLPGGSATPESRSACVSRSSTSPTDSDDKKQRTRSLPSSLAPTRKNSFNSGRKKKGQKVRVINNEGLQRELVSRYRDREPFLRYNKTIRGGKKGIDHRNLQFKKRERSYPPSKPATKVELHIPRMPEKAVFNRQTEPVHLPSPEDEPEQSLWEERDPLKDNENGDFFLEQAVHSMAESICLGIVDEHENDVENTGESGERNEVMVDTLSTGRGRWLPSHPAECFGDPSCASVLVMCDAEVLAPGEDVPCVAHPGTVWESDLVLGSPTLPEKGPWLESARSCLQATPNLLSPDIPEQRGSISEDHSENTSVSEELSVVIDDEPFTQDLNSPRNAPIGTGRGNDTLLRICNHDHSGRAKQQELEDPASKASSEVEWPSMEDKSKPGETDQVSSDAVNENIWGGFVADQQQGSLAEGIRSSCTHDPTTVTTTASSDVNTALWSTYDTAPARIQPPKVVTWDETILSPLVSHLKTGSASFIEGGVYGSPYGSRNNSHYNSCSTSPGNEGSLLDLWGSKEHMQELTAAASKLEEYFSPRPSSCQPLWSDEQSIIEDSLADSPKFLSSRSSSRFDFAQPTSPPNSDRSSPTETDDMVSETEAFEETVRRKEKFVMESALNVKCNIGKDGSNSFISMQDSCRLDANSNINQVEYPQPVGQEVSENPTKDVNDVTTGLERTSLTSISDNKDRTHSLTVVDNRINFTPIEPDRESSSKSDSASRVLQFSEEGYDWKDRRDASGGSLSEDIVQSTQNDDINNSSKGFWGITSELTDNGQQGTSNSFVMGLHPSTHEGSSVGSVTRGARVEISPDDGMSHLSYFRPEVKTRFSEQLFPFEEEVFLKEEGLLAHGESISYCDACSDGRTECQECNHTQGQHLSRNSSIDDQEWEGSRRSGSRKVCEYG</sequence>
<comment type="caution">
    <text evidence="2">The sequence shown here is derived from an EMBL/GenBank/DDBJ whole genome shotgun (WGS) entry which is preliminary data.</text>
</comment>
<organism evidence="2 3">
    <name type="scientific">Holothuria leucospilota</name>
    <name type="common">Black long sea cucumber</name>
    <name type="synonym">Mertensiothuria leucospilota</name>
    <dbReference type="NCBI Taxonomy" id="206669"/>
    <lineage>
        <taxon>Eukaryota</taxon>
        <taxon>Metazoa</taxon>
        <taxon>Echinodermata</taxon>
        <taxon>Eleutherozoa</taxon>
        <taxon>Echinozoa</taxon>
        <taxon>Holothuroidea</taxon>
        <taxon>Aspidochirotacea</taxon>
        <taxon>Aspidochirotida</taxon>
        <taxon>Holothuriidae</taxon>
        <taxon>Holothuria</taxon>
    </lineage>
</organism>
<gene>
    <name evidence="2" type="ORF">HOLleu_33637</name>
</gene>
<accession>A0A9Q0YP09</accession>
<dbReference type="Pfam" id="PF15376">
    <property type="entry name" value="DUF4603"/>
    <property type="match status" value="1"/>
</dbReference>
<feature type="region of interest" description="Disordered" evidence="1">
    <location>
        <begin position="1057"/>
        <end position="1078"/>
    </location>
</feature>
<dbReference type="PANTHER" id="PTHR17611:SF3">
    <property type="entry name" value="DNA SEGMENT, CHR 5, ERATO DOI 579, EXPRESSED"/>
    <property type="match status" value="1"/>
</dbReference>
<feature type="compositionally biased region" description="Polar residues" evidence="1">
    <location>
        <begin position="222"/>
        <end position="238"/>
    </location>
</feature>
<feature type="region of interest" description="Disordered" evidence="1">
    <location>
        <begin position="122"/>
        <end position="250"/>
    </location>
</feature>
<dbReference type="AlphaFoldDB" id="A0A9Q0YP09"/>
<feature type="compositionally biased region" description="Polar residues" evidence="1">
    <location>
        <begin position="950"/>
        <end position="964"/>
    </location>
</feature>
<feature type="region of interest" description="Disordered" evidence="1">
    <location>
        <begin position="542"/>
        <end position="578"/>
    </location>
</feature>
<name>A0A9Q0YP09_HOLLE</name>
<feature type="region of interest" description="Disordered" evidence="1">
    <location>
        <begin position="474"/>
        <end position="499"/>
    </location>
</feature>
<feature type="compositionally biased region" description="Basic and acidic residues" evidence="1">
    <location>
        <begin position="135"/>
        <end position="152"/>
    </location>
</feature>
<dbReference type="PANTHER" id="PTHR17611">
    <property type="entry name" value="DNA SEGMENT, CHR 5, ERATO DOI 579, EXPRESSED"/>
    <property type="match status" value="1"/>
</dbReference>
<protein>
    <submittedName>
        <fullName evidence="2">Uncharacterized protein</fullName>
    </submittedName>
</protein>
<reference evidence="2" key="1">
    <citation type="submission" date="2021-10" db="EMBL/GenBank/DDBJ databases">
        <title>Tropical sea cucumber genome reveals ecological adaptation and Cuvierian tubules defense mechanism.</title>
        <authorList>
            <person name="Chen T."/>
        </authorList>
    </citation>
    <scope>NUCLEOTIDE SEQUENCE</scope>
    <source>
        <strain evidence="2">Nanhai2018</strain>
        <tissue evidence="2">Muscle</tissue>
    </source>
</reference>
<feature type="region of interest" description="Disordered" evidence="1">
    <location>
        <begin position="752"/>
        <end position="783"/>
    </location>
</feature>